<name>A0A6M1T804_9BACT</name>
<sequence>MDEEILENINERLDETLDRGRQMVEEEELAERIDELKLRAEKLIRKHPVKSVAGGLLAGYIIGKLLSSDD</sequence>
<evidence type="ECO:0000256" key="1">
    <source>
        <dbReference type="SAM" id="Coils"/>
    </source>
</evidence>
<comment type="caution">
    <text evidence="2">The sequence shown here is derived from an EMBL/GenBank/DDBJ whole genome shotgun (WGS) entry which is preliminary data.</text>
</comment>
<accession>A0A6M1T804</accession>
<evidence type="ECO:0008006" key="4">
    <source>
        <dbReference type="Google" id="ProtNLM"/>
    </source>
</evidence>
<dbReference type="EMBL" id="JAALLS010000007">
    <property type="protein sequence ID" value="NGP88101.1"/>
    <property type="molecule type" value="Genomic_DNA"/>
</dbReference>
<evidence type="ECO:0000313" key="3">
    <source>
        <dbReference type="Proteomes" id="UP000479132"/>
    </source>
</evidence>
<reference evidence="2 3" key="1">
    <citation type="submission" date="2020-02" db="EMBL/GenBank/DDBJ databases">
        <title>Aliifodinibius halophilus 2W32, complete genome.</title>
        <authorList>
            <person name="Li Y."/>
            <person name="Wu S."/>
        </authorList>
    </citation>
    <scope>NUCLEOTIDE SEQUENCE [LARGE SCALE GENOMIC DNA]</scope>
    <source>
        <strain evidence="2 3">2W32</strain>
    </source>
</reference>
<protein>
    <recommendedName>
        <fullName evidence="4">DUF883 domain-containing protein</fullName>
    </recommendedName>
</protein>
<keyword evidence="3" id="KW-1185">Reference proteome</keyword>
<evidence type="ECO:0000313" key="2">
    <source>
        <dbReference type="EMBL" id="NGP88101.1"/>
    </source>
</evidence>
<dbReference type="Proteomes" id="UP000479132">
    <property type="component" value="Unassembled WGS sequence"/>
</dbReference>
<proteinExistence type="predicted"/>
<keyword evidence="1" id="KW-0175">Coiled coil</keyword>
<dbReference type="RefSeq" id="WP_165267487.1">
    <property type="nucleotide sequence ID" value="NZ_JAALLS010000007.1"/>
</dbReference>
<gene>
    <name evidence="2" type="ORF">G3569_07025</name>
</gene>
<organism evidence="2 3">
    <name type="scientific">Fodinibius halophilus</name>
    <dbReference type="NCBI Taxonomy" id="1736908"/>
    <lineage>
        <taxon>Bacteria</taxon>
        <taxon>Pseudomonadati</taxon>
        <taxon>Balneolota</taxon>
        <taxon>Balneolia</taxon>
        <taxon>Balneolales</taxon>
        <taxon>Balneolaceae</taxon>
        <taxon>Fodinibius</taxon>
    </lineage>
</organism>
<dbReference type="AlphaFoldDB" id="A0A6M1T804"/>
<feature type="coiled-coil region" evidence="1">
    <location>
        <begin position="6"/>
        <end position="46"/>
    </location>
</feature>